<dbReference type="InterPro" id="IPR059162">
    <property type="entry name" value="RIIAD1"/>
</dbReference>
<dbReference type="VEuPathDB" id="GiardiaDB:GMRT_15170"/>
<dbReference type="CDD" id="cd22971">
    <property type="entry name" value="DD_RIIAD1"/>
    <property type="match status" value="1"/>
</dbReference>
<dbReference type="SUPFAM" id="SSF47391">
    <property type="entry name" value="Dimerization-anchoring domain of cAMP-dependent PK regulatory subunit"/>
    <property type="match status" value="1"/>
</dbReference>
<reference evidence="1 2" key="1">
    <citation type="submission" date="2019-05" db="EMBL/GenBank/DDBJ databases">
        <title>The compact genome of Giardia muris reveals important steps in the evolution of intestinal protozoan parasites.</title>
        <authorList>
            <person name="Xu F."/>
            <person name="Jimenez-Gonzalez A."/>
            <person name="Einarsson E."/>
            <person name="Astvaldsson A."/>
            <person name="Peirasmaki D."/>
            <person name="Eckmann L."/>
            <person name="Andersson J.O."/>
            <person name="Svard S.G."/>
            <person name="Jerlstrom-Hultqvist J."/>
        </authorList>
    </citation>
    <scope>NUCLEOTIDE SEQUENCE [LARGE SCALE GENOMIC DNA]</scope>
    <source>
        <strain evidence="1 2">Roberts-Thomson</strain>
    </source>
</reference>
<evidence type="ECO:0000313" key="2">
    <source>
        <dbReference type="Proteomes" id="UP000315496"/>
    </source>
</evidence>
<sequence>MDAPGTAYVRAHPELRYMLCLFVAEVLHSQPADIRDFAAHFFGSRQVHLFVREHCPSPLPTPEPPESPVEEVSHPLASELLSFCEQFGTPQSDEQVSHTWKALDEALSTSPLEVLDAIEASIQASIDAPKKKVALCLLTRVREQRVTHRETESMLSSRGSFPNTPEAVPIDDFALRPLSALPSKVTFKLDLKELEAVYTYEREALEKVHLTAGTEVQVDLPEHLVSASPEEDPINISIGDEMKAEISLSSSTSSSQGLLLADLVTSDAPASDFTEVHSMTCSWLSTLTCSALEPLPKRVPTIIIQQTLGHFLACPLLGALTQSLRNQFHYPFVISRGGLLNWSVYFPQADIDDNSPLVLTLRSLAPHVSGVGVEEAEFGMDNVSKVLPETYFVCANLEVPGAKCTDAPSVEKLGKVSLIRTSQAQYGDKVYRYIPIVMTVSLNGKTEDLCLILTSFLPTTYFNSIQAPSNVRVVTKALAGSFYKTIHKEVLTTLTQLNLRVTVIRYALLSPTHCFGQSEVIRETGGNLFANSWLNSMIPPPEAVPFFYTQHVVRCHKFLEQKYNSQKYVEQLAEPYDHFAATAVDFSVAYVLTTAELVEERRTDGDFSACPDEAIGWPYIRLMHPPCVSKAAFTSSPALMAYISMFNDHVYPCLWVVEKGLIPERVLMSKLLCQLGPSSYPLTFSKTVHTSIASYLCHKIRDSAAHCLPRLVDMDTDDENGDGNEGVWVTLATETLIKAQLSERRLDVFNIFVVACLSSRVVAGSAPAFEYCDVHHSSMACRPRCSMKLLAGRYRGMRGVIYGENTVAGLVTTFPSLFSPDARLYAGTVVLADLFEALYRSYSCISGGIVISVHPQSDVLPYLAGIGLFYGRTKEESFLFNSAKVQRDTIDSLKYTLENNQINLEDEGNRRELSRDMLICRVRRYKLTSEELQSSVPIIIDEVTRTAPYGLARCLPPLLVRWTPITVMDMDPEFNISNSEMHTSTVSNRVTHLSAGQALVYHHCIKDNGGLELGTVTLEDYTRRAMYSLPTSVVHEVLGNGLHFFSEASGYI</sequence>
<protein>
    <submittedName>
        <fullName evidence="1">Uncharacterized protein</fullName>
    </submittedName>
</protein>
<proteinExistence type="predicted"/>
<accession>A0A4Z1SQK2</accession>
<gene>
    <name evidence="1" type="ORF">GMRT_15170</name>
</gene>
<evidence type="ECO:0000313" key="1">
    <source>
        <dbReference type="EMBL" id="TNJ28106.1"/>
    </source>
</evidence>
<dbReference type="Proteomes" id="UP000315496">
    <property type="component" value="Chromosome 2"/>
</dbReference>
<dbReference type="OrthoDB" id="10635236at2759"/>
<organism evidence="1 2">
    <name type="scientific">Giardia muris</name>
    <dbReference type="NCBI Taxonomy" id="5742"/>
    <lineage>
        <taxon>Eukaryota</taxon>
        <taxon>Metamonada</taxon>
        <taxon>Diplomonadida</taxon>
        <taxon>Hexamitidae</taxon>
        <taxon>Giardiinae</taxon>
        <taxon>Giardia</taxon>
    </lineage>
</organism>
<dbReference type="EMBL" id="VDLU01000002">
    <property type="protein sequence ID" value="TNJ28106.1"/>
    <property type="molecule type" value="Genomic_DNA"/>
</dbReference>
<dbReference type="AlphaFoldDB" id="A0A4Z1SQK2"/>
<comment type="caution">
    <text evidence="1">The sequence shown here is derived from an EMBL/GenBank/DDBJ whole genome shotgun (WGS) entry which is preliminary data.</text>
</comment>
<keyword evidence="2" id="KW-1185">Reference proteome</keyword>
<name>A0A4Z1SQK2_GIAMU</name>